<gene>
    <name evidence="2" type="ORF">RB2654_14175</name>
</gene>
<dbReference type="HOGENOM" id="CLU_3154590_0_0_5"/>
<organism evidence="2 3">
    <name type="scientific">Maritimibacter alkaliphilus HTCC2654</name>
    <dbReference type="NCBI Taxonomy" id="314271"/>
    <lineage>
        <taxon>Bacteria</taxon>
        <taxon>Pseudomonadati</taxon>
        <taxon>Pseudomonadota</taxon>
        <taxon>Alphaproteobacteria</taxon>
        <taxon>Rhodobacterales</taxon>
        <taxon>Roseobacteraceae</taxon>
        <taxon>Maritimibacter</taxon>
    </lineage>
</organism>
<keyword evidence="3" id="KW-1185">Reference proteome</keyword>
<dbReference type="STRING" id="314271.RB2654_14175"/>
<reference evidence="2 3" key="1">
    <citation type="journal article" date="2010" name="J. Bacteriol.">
        <title>Genome sequences of Pelagibaca bermudensis HTCC2601T and Maritimibacter alkaliphilus HTCC2654T, the type strains of two marine Roseobacter genera.</title>
        <authorList>
            <person name="Thrash J.C."/>
            <person name="Cho J.C."/>
            <person name="Ferriera S."/>
            <person name="Johnson J."/>
            <person name="Vergin K.L."/>
            <person name="Giovannoni S.J."/>
        </authorList>
    </citation>
    <scope>NUCLEOTIDE SEQUENCE [LARGE SCALE GENOMIC DNA]</scope>
    <source>
        <strain evidence="2 3">HTCC2654</strain>
    </source>
</reference>
<feature type="region of interest" description="Disordered" evidence="1">
    <location>
        <begin position="1"/>
        <end position="48"/>
    </location>
</feature>
<dbReference type="Proteomes" id="UP000002931">
    <property type="component" value="Unassembled WGS sequence"/>
</dbReference>
<feature type="compositionally biased region" description="Basic and acidic residues" evidence="1">
    <location>
        <begin position="39"/>
        <end position="48"/>
    </location>
</feature>
<sequence length="48" mass="5298">MGAPRLADRAVAGTSRSDRPRNGWLRVSHAAIRPRPARARSEARPHRG</sequence>
<name>A3VGN4_9RHOB</name>
<dbReference type="EMBL" id="AAMT01000008">
    <property type="protein sequence ID" value="EAQ12439.1"/>
    <property type="molecule type" value="Genomic_DNA"/>
</dbReference>
<proteinExistence type="predicted"/>
<evidence type="ECO:0000313" key="3">
    <source>
        <dbReference type="Proteomes" id="UP000002931"/>
    </source>
</evidence>
<accession>A3VGN4</accession>
<evidence type="ECO:0000313" key="2">
    <source>
        <dbReference type="EMBL" id="EAQ12439.1"/>
    </source>
</evidence>
<comment type="caution">
    <text evidence="2">The sequence shown here is derived from an EMBL/GenBank/DDBJ whole genome shotgun (WGS) entry which is preliminary data.</text>
</comment>
<protein>
    <submittedName>
        <fullName evidence="2">Uncharacterized protein</fullName>
    </submittedName>
</protein>
<evidence type="ECO:0000256" key="1">
    <source>
        <dbReference type="SAM" id="MobiDB-lite"/>
    </source>
</evidence>
<dbReference type="AlphaFoldDB" id="A3VGN4"/>